<dbReference type="Pfam" id="PF12146">
    <property type="entry name" value="Hydrolase_4"/>
    <property type="match status" value="1"/>
</dbReference>
<dbReference type="InterPro" id="IPR029058">
    <property type="entry name" value="AB_hydrolase_fold"/>
</dbReference>
<dbReference type="RefSeq" id="WP_345215519.1">
    <property type="nucleotide sequence ID" value="NZ_BAABGN010000005.1"/>
</dbReference>
<keyword evidence="3" id="KW-1185">Reference proteome</keyword>
<sequence>MNCLRLTRTVASAPRRGTVLALHGMMESGETLRPASEVWAADGWDVIAPDLRGHGGSPRWDPHDDRHPGDRLTDDVLDVLDEILDQPEATGPVVLFGHSAGGGIAAAVAAKRSERVHGVLLEDPFWRLPVTRHQDRRVARRAYAELLMRQALAFPELVEKGRRAHARWDPAELPAWARAQHDADSALVLDGDVIPSPPWPDILSALDVAGVPVLVITGTGAHVGMTHEHRRLLTHHGADLALVDGASHFVRRDDPTAFFELTGTFLAAMTT</sequence>
<organism evidence="2 3">
    <name type="scientific">Georgenia halophila</name>
    <dbReference type="NCBI Taxonomy" id="620889"/>
    <lineage>
        <taxon>Bacteria</taxon>
        <taxon>Bacillati</taxon>
        <taxon>Actinomycetota</taxon>
        <taxon>Actinomycetes</taxon>
        <taxon>Micrococcales</taxon>
        <taxon>Bogoriellaceae</taxon>
        <taxon>Georgenia</taxon>
    </lineage>
</organism>
<accession>A0ABP8L2U6</accession>
<dbReference type="InterPro" id="IPR000073">
    <property type="entry name" value="AB_hydrolase_1"/>
</dbReference>
<dbReference type="SUPFAM" id="SSF53474">
    <property type="entry name" value="alpha/beta-Hydrolases"/>
    <property type="match status" value="1"/>
</dbReference>
<evidence type="ECO:0000259" key="1">
    <source>
        <dbReference type="Pfam" id="PF12146"/>
    </source>
</evidence>
<protein>
    <recommendedName>
        <fullName evidence="1">Serine aminopeptidase S33 domain-containing protein</fullName>
    </recommendedName>
</protein>
<name>A0ABP8L2U6_9MICO</name>
<proteinExistence type="predicted"/>
<dbReference type="EMBL" id="BAABGN010000005">
    <property type="protein sequence ID" value="GAA4421202.1"/>
    <property type="molecule type" value="Genomic_DNA"/>
</dbReference>
<gene>
    <name evidence="2" type="ORF">GCM10023169_13820</name>
</gene>
<feature type="domain" description="Serine aminopeptidase S33" evidence="1">
    <location>
        <begin position="14"/>
        <end position="139"/>
    </location>
</feature>
<dbReference type="PANTHER" id="PTHR43194:SF2">
    <property type="entry name" value="PEROXISOMAL MEMBRANE PROTEIN LPX1"/>
    <property type="match status" value="1"/>
</dbReference>
<comment type="caution">
    <text evidence="2">The sequence shown here is derived from an EMBL/GenBank/DDBJ whole genome shotgun (WGS) entry which is preliminary data.</text>
</comment>
<dbReference type="InterPro" id="IPR050228">
    <property type="entry name" value="Carboxylesterase_BioH"/>
</dbReference>
<dbReference type="PANTHER" id="PTHR43194">
    <property type="entry name" value="HYDROLASE ALPHA/BETA FOLD FAMILY"/>
    <property type="match status" value="1"/>
</dbReference>
<dbReference type="Proteomes" id="UP001500622">
    <property type="component" value="Unassembled WGS sequence"/>
</dbReference>
<dbReference type="InterPro" id="IPR022742">
    <property type="entry name" value="Hydrolase_4"/>
</dbReference>
<dbReference type="PRINTS" id="PR00111">
    <property type="entry name" value="ABHYDROLASE"/>
</dbReference>
<evidence type="ECO:0000313" key="2">
    <source>
        <dbReference type="EMBL" id="GAA4421202.1"/>
    </source>
</evidence>
<reference evidence="3" key="1">
    <citation type="journal article" date="2019" name="Int. J. Syst. Evol. Microbiol.">
        <title>The Global Catalogue of Microorganisms (GCM) 10K type strain sequencing project: providing services to taxonomists for standard genome sequencing and annotation.</title>
        <authorList>
            <consortium name="The Broad Institute Genomics Platform"/>
            <consortium name="The Broad Institute Genome Sequencing Center for Infectious Disease"/>
            <person name="Wu L."/>
            <person name="Ma J."/>
        </authorList>
    </citation>
    <scope>NUCLEOTIDE SEQUENCE [LARGE SCALE GENOMIC DNA]</scope>
    <source>
        <strain evidence="3">JCM 17810</strain>
    </source>
</reference>
<dbReference type="Gene3D" id="3.40.50.1820">
    <property type="entry name" value="alpha/beta hydrolase"/>
    <property type="match status" value="1"/>
</dbReference>
<evidence type="ECO:0000313" key="3">
    <source>
        <dbReference type="Proteomes" id="UP001500622"/>
    </source>
</evidence>